<evidence type="ECO:0000313" key="1">
    <source>
        <dbReference type="EMBL" id="KAJ4723790.1"/>
    </source>
</evidence>
<dbReference type="Proteomes" id="UP001164539">
    <property type="component" value="Chromosome 3"/>
</dbReference>
<accession>A0ACC1YJ05</accession>
<proteinExistence type="predicted"/>
<sequence>MVDYAKGNALALKVLGSHFHRKSKIDWEKGLCNLSQISSSKVHDVLKISYNDLQLDERSIFLDIACFFNGNNKDWVMDILDDNRVNIDYRLNVLVEKSLVSRSDGNMLQMHDLLQEMGRELVRQESIKNPGKRSRLWHHEDIYDVLKRNKGTDSIEGIFLDMSNIRDLDLTPGAFAKMSNLRLLKLYVPHHFDISNMSSKVHLSEALACLPDELRYLHWHGYPWRTLPINFNPGNLIELSLPYSKVEQLWEGKKEASKLKIIDLEHSDYLSRIPDAAETPNVERISVPYCNKLSCLPSSIQNFNYIRLLSFRGLTGLSFFPDNIHFRSPIDIDLSDCINLRKFPSISGNVIKLRLGSTAIKEVPSSIERLTSLECLDLRKCYALTSLPTSICKLKSLRKLELRYCLNFGRFPEILEEMKSLEYIRLEGTLIKELPSSVELLTGLVNLALVNCRELGSFASNLAELKSLGFVYDIQYSGSDEFRPSSINRVDTASIITRHQRFGRGFVFPPLSGLSGLSKLTMLLLNDCDIREIPQDIGSLSSLEMLDLGKNDFESLPTSIKQLSRLITLLLCDCNMLDSLPELPRSLRFLNANDCKRLGSLPELPECLENLDASLLERQYRTSDSFSSRSIEYRFNFCPKLKEKANDILAAESQLRIQQMAITTLNEKMPHQFGISLSGSEVKIPEWFSNRCSGSSITIQLPPSCGNTNLIGLGFCAVIGVEKHSDVRRGMVTVRCSFKIENDVISTSDYFIFFGSDAVLLGFGACSNVRLPEVDHHTTVSFDFSLYYDERKFPSLKVKCCGVSPVYAHPNEFPPNTFTVNMVPPTEEECRKWHNEFHDEAGTSGTTTGSGSVGRTDEEEIKAPQQESSFLSQIFRCLGLDCACLRGVF</sequence>
<reference evidence="1 2" key="1">
    <citation type="journal article" date="2023" name="Science">
        <title>Complex scaffold remodeling in plant triterpene biosynthesis.</title>
        <authorList>
            <person name="De La Pena R."/>
            <person name="Hodgson H."/>
            <person name="Liu J.C."/>
            <person name="Stephenson M.J."/>
            <person name="Martin A.C."/>
            <person name="Owen C."/>
            <person name="Harkess A."/>
            <person name="Leebens-Mack J."/>
            <person name="Jimenez L.E."/>
            <person name="Osbourn A."/>
            <person name="Sattely E.S."/>
        </authorList>
    </citation>
    <scope>NUCLEOTIDE SEQUENCE [LARGE SCALE GENOMIC DNA]</scope>
    <source>
        <strain evidence="2">cv. JPN11</strain>
        <tissue evidence="1">Leaf</tissue>
    </source>
</reference>
<comment type="caution">
    <text evidence="1">The sequence shown here is derived from an EMBL/GenBank/DDBJ whole genome shotgun (WGS) entry which is preliminary data.</text>
</comment>
<dbReference type="EMBL" id="CM051396">
    <property type="protein sequence ID" value="KAJ4723790.1"/>
    <property type="molecule type" value="Genomic_DNA"/>
</dbReference>
<name>A0ACC1YJ05_MELAZ</name>
<keyword evidence="2" id="KW-1185">Reference proteome</keyword>
<organism evidence="1 2">
    <name type="scientific">Melia azedarach</name>
    <name type="common">Chinaberry tree</name>
    <dbReference type="NCBI Taxonomy" id="155640"/>
    <lineage>
        <taxon>Eukaryota</taxon>
        <taxon>Viridiplantae</taxon>
        <taxon>Streptophyta</taxon>
        <taxon>Embryophyta</taxon>
        <taxon>Tracheophyta</taxon>
        <taxon>Spermatophyta</taxon>
        <taxon>Magnoliopsida</taxon>
        <taxon>eudicotyledons</taxon>
        <taxon>Gunneridae</taxon>
        <taxon>Pentapetalae</taxon>
        <taxon>rosids</taxon>
        <taxon>malvids</taxon>
        <taxon>Sapindales</taxon>
        <taxon>Meliaceae</taxon>
        <taxon>Melia</taxon>
    </lineage>
</organism>
<protein>
    <submittedName>
        <fullName evidence="1">Disease resistance protein (TIR-NBS-LRR class) family</fullName>
    </submittedName>
</protein>
<gene>
    <name evidence="1" type="ORF">OWV82_007114</name>
</gene>
<evidence type="ECO:0000313" key="2">
    <source>
        <dbReference type="Proteomes" id="UP001164539"/>
    </source>
</evidence>